<evidence type="ECO:0000256" key="1">
    <source>
        <dbReference type="ARBA" id="ARBA00009477"/>
    </source>
</evidence>
<proteinExistence type="inferred from homology"/>
<keyword evidence="4" id="KW-0472">Membrane</keyword>
<feature type="region of interest" description="Disordered" evidence="5">
    <location>
        <begin position="114"/>
        <end position="133"/>
    </location>
</feature>
<feature type="domain" description="Multidrug resistance protein MdtA-like barrel-sandwich hybrid" evidence="6">
    <location>
        <begin position="49"/>
        <end position="186"/>
    </location>
</feature>
<keyword evidence="3" id="KW-1133">Transmembrane helix</keyword>
<dbReference type="GO" id="GO:0016020">
    <property type="term" value="C:membrane"/>
    <property type="evidence" value="ECO:0007669"/>
    <property type="project" value="InterPro"/>
</dbReference>
<dbReference type="Pfam" id="PF25917">
    <property type="entry name" value="BSH_RND"/>
    <property type="match status" value="1"/>
</dbReference>
<protein>
    <submittedName>
        <fullName evidence="8">Secretion protein HlyD</fullName>
    </submittedName>
</protein>
<dbReference type="EMBL" id="AONC01000079">
    <property type="protein sequence ID" value="EXJ13216.1"/>
    <property type="molecule type" value="Genomic_DNA"/>
</dbReference>
<dbReference type="STRING" id="1249627.D779_3963"/>
<evidence type="ECO:0000259" key="6">
    <source>
        <dbReference type="Pfam" id="PF25917"/>
    </source>
</evidence>
<dbReference type="InterPro" id="IPR058625">
    <property type="entry name" value="MdtA-like_BSH"/>
</dbReference>
<evidence type="ECO:0000313" key="8">
    <source>
        <dbReference type="EMBL" id="EXJ13216.1"/>
    </source>
</evidence>
<comment type="similarity">
    <text evidence="1">Belongs to the membrane fusion protein (MFP) (TC 8.A.1) family.</text>
</comment>
<dbReference type="eggNOG" id="COG1566">
    <property type="taxonomic scope" value="Bacteria"/>
</dbReference>
<accession>W9V8K9</accession>
<dbReference type="InterPro" id="IPR006143">
    <property type="entry name" value="RND_pump_MFP"/>
</dbReference>
<dbReference type="PANTHER" id="PTHR30367">
    <property type="entry name" value="P-HYDROXYBENZOIC ACID EFFLUX PUMP SUBUNIT AAEA-RELATED"/>
    <property type="match status" value="1"/>
</dbReference>
<dbReference type="PATRIC" id="fig|1249627.3.peg.4040"/>
<feature type="domain" description="p-hydroxybenzoic acid efflux pump subunit AaeA-like beta-barrel" evidence="7">
    <location>
        <begin position="191"/>
        <end position="288"/>
    </location>
</feature>
<evidence type="ECO:0000259" key="7">
    <source>
        <dbReference type="Pfam" id="PF25963"/>
    </source>
</evidence>
<dbReference type="Gene3D" id="2.40.30.170">
    <property type="match status" value="1"/>
</dbReference>
<keyword evidence="9" id="KW-1185">Reference proteome</keyword>
<evidence type="ECO:0000313" key="9">
    <source>
        <dbReference type="Proteomes" id="UP000019460"/>
    </source>
</evidence>
<dbReference type="RefSeq" id="WP_043757806.1">
    <property type="nucleotide sequence ID" value="NZ_AONC01000079.1"/>
</dbReference>
<comment type="caution">
    <text evidence="8">The sequence shown here is derived from an EMBL/GenBank/DDBJ whole genome shotgun (WGS) entry which is preliminary data.</text>
</comment>
<sequence>MFSKQFFLKSSRYLVTLSVVALSLVAGYRLWVHYQIEPWTPDGRVRADIVKIAPDVSGLVTKVFVTNDQLVHSGQPLFQVDPDRYVLALRQAAAEIMARQAALDQARRDASRAQALGEMVSKEDREESRSKQTQAEAALTQALVARDLAVLDVDRTLVKAPVDGVLSDLGLRIGNYVTAGRPVMALIDANSYRVEGYFEETKLSRISIGQPAEVRLMGESRVLKGHVQSIATGIEDRDRAASDNLLPNVNPTSSWVRLAQRVPVRISLDALPDPITDLVVGRTATVVVLDDAQRP</sequence>
<feature type="compositionally biased region" description="Basic and acidic residues" evidence="5">
    <location>
        <begin position="120"/>
        <end position="130"/>
    </location>
</feature>
<dbReference type="SUPFAM" id="SSF111369">
    <property type="entry name" value="HlyD-like secretion proteins"/>
    <property type="match status" value="1"/>
</dbReference>
<reference evidence="8 9" key="1">
    <citation type="submission" date="2012-11" db="EMBL/GenBank/DDBJ databases">
        <title>Genome assembly of Thiorhodococcus sp. AK35.</title>
        <authorList>
            <person name="Nupur N."/>
            <person name="Khatri I."/>
            <person name="Subramanian S."/>
            <person name="Pinnaka A."/>
        </authorList>
    </citation>
    <scope>NUCLEOTIDE SEQUENCE [LARGE SCALE GENOMIC DNA]</scope>
    <source>
        <strain evidence="8 9">AK35</strain>
    </source>
</reference>
<dbReference type="Pfam" id="PF25963">
    <property type="entry name" value="Beta-barrel_AAEA"/>
    <property type="match status" value="1"/>
</dbReference>
<name>W9V8K9_9GAMM</name>
<evidence type="ECO:0000256" key="5">
    <source>
        <dbReference type="SAM" id="MobiDB-lite"/>
    </source>
</evidence>
<evidence type="ECO:0000256" key="2">
    <source>
        <dbReference type="ARBA" id="ARBA00022692"/>
    </source>
</evidence>
<dbReference type="InterPro" id="IPR050393">
    <property type="entry name" value="MFP_Efflux_Pump"/>
</dbReference>
<dbReference type="InterPro" id="IPR058634">
    <property type="entry name" value="AaeA-lik-b-barrel"/>
</dbReference>
<dbReference type="Gene3D" id="2.40.50.100">
    <property type="match status" value="1"/>
</dbReference>
<evidence type="ECO:0000256" key="3">
    <source>
        <dbReference type="ARBA" id="ARBA00022989"/>
    </source>
</evidence>
<dbReference type="NCBIfam" id="TIGR01730">
    <property type="entry name" value="RND_mfp"/>
    <property type="match status" value="1"/>
</dbReference>
<organism evidence="8 9">
    <name type="scientific">Imhoffiella purpurea</name>
    <dbReference type="NCBI Taxonomy" id="1249627"/>
    <lineage>
        <taxon>Bacteria</taxon>
        <taxon>Pseudomonadati</taxon>
        <taxon>Pseudomonadota</taxon>
        <taxon>Gammaproteobacteria</taxon>
        <taxon>Chromatiales</taxon>
        <taxon>Chromatiaceae</taxon>
        <taxon>Imhoffiella</taxon>
    </lineage>
</organism>
<keyword evidence="2" id="KW-0812">Transmembrane</keyword>
<gene>
    <name evidence="8" type="ORF">D779_3963</name>
</gene>
<dbReference type="Proteomes" id="UP000019460">
    <property type="component" value="Unassembled WGS sequence"/>
</dbReference>
<evidence type="ECO:0000256" key="4">
    <source>
        <dbReference type="ARBA" id="ARBA00023136"/>
    </source>
</evidence>
<dbReference type="GO" id="GO:0022857">
    <property type="term" value="F:transmembrane transporter activity"/>
    <property type="evidence" value="ECO:0007669"/>
    <property type="project" value="InterPro"/>
</dbReference>
<dbReference type="PANTHER" id="PTHR30367:SF12">
    <property type="entry name" value="P-HYDROXYBENZOIC ACID EFFLUX PUMP SUBUNIT AAEA"/>
    <property type="match status" value="1"/>
</dbReference>
<dbReference type="AlphaFoldDB" id="W9V8K9"/>